<evidence type="ECO:0000256" key="1">
    <source>
        <dbReference type="SAM" id="MobiDB-lite"/>
    </source>
</evidence>
<keyword evidence="3" id="KW-1185">Reference proteome</keyword>
<dbReference type="AlphaFoldDB" id="A0A4Z2GLH0"/>
<organism evidence="2 3">
    <name type="scientific">Liparis tanakae</name>
    <name type="common">Tanaka's snailfish</name>
    <dbReference type="NCBI Taxonomy" id="230148"/>
    <lineage>
        <taxon>Eukaryota</taxon>
        <taxon>Metazoa</taxon>
        <taxon>Chordata</taxon>
        <taxon>Craniata</taxon>
        <taxon>Vertebrata</taxon>
        <taxon>Euteleostomi</taxon>
        <taxon>Actinopterygii</taxon>
        <taxon>Neopterygii</taxon>
        <taxon>Teleostei</taxon>
        <taxon>Neoteleostei</taxon>
        <taxon>Acanthomorphata</taxon>
        <taxon>Eupercaria</taxon>
        <taxon>Perciformes</taxon>
        <taxon>Cottioidei</taxon>
        <taxon>Cottales</taxon>
        <taxon>Liparidae</taxon>
        <taxon>Liparis</taxon>
    </lineage>
</organism>
<reference evidence="2 3" key="1">
    <citation type="submission" date="2019-03" db="EMBL/GenBank/DDBJ databases">
        <title>First draft genome of Liparis tanakae, snailfish: a comprehensive survey of snailfish specific genes.</title>
        <authorList>
            <person name="Kim W."/>
            <person name="Song I."/>
            <person name="Jeong J.-H."/>
            <person name="Kim D."/>
            <person name="Kim S."/>
            <person name="Ryu S."/>
            <person name="Song J.Y."/>
            <person name="Lee S.K."/>
        </authorList>
    </citation>
    <scope>NUCLEOTIDE SEQUENCE [LARGE SCALE GENOMIC DNA]</scope>
    <source>
        <tissue evidence="2">Muscle</tissue>
    </source>
</reference>
<proteinExistence type="predicted"/>
<dbReference type="Proteomes" id="UP000314294">
    <property type="component" value="Unassembled WGS sequence"/>
</dbReference>
<evidence type="ECO:0000313" key="3">
    <source>
        <dbReference type="Proteomes" id="UP000314294"/>
    </source>
</evidence>
<name>A0A4Z2GLH0_9TELE</name>
<gene>
    <name evidence="2" type="ORF">EYF80_035691</name>
</gene>
<evidence type="ECO:0000313" key="2">
    <source>
        <dbReference type="EMBL" id="TNN54070.1"/>
    </source>
</evidence>
<comment type="caution">
    <text evidence="2">The sequence shown here is derived from an EMBL/GenBank/DDBJ whole genome shotgun (WGS) entry which is preliminary data.</text>
</comment>
<accession>A0A4Z2GLH0</accession>
<protein>
    <submittedName>
        <fullName evidence="2">Uncharacterized protein</fullName>
    </submittedName>
</protein>
<feature type="region of interest" description="Disordered" evidence="1">
    <location>
        <begin position="1"/>
        <end position="39"/>
    </location>
</feature>
<sequence>MEESSDRPTGSLVVEAPPPTRFSSSSTPQNQEAFRYDRENWRSDIRCTVPGDIASIDSIKGK</sequence>
<dbReference type="EMBL" id="SRLO01000496">
    <property type="protein sequence ID" value="TNN54070.1"/>
    <property type="molecule type" value="Genomic_DNA"/>
</dbReference>